<evidence type="ECO:0000313" key="2">
    <source>
        <dbReference type="EMBL" id="GAA1730989.1"/>
    </source>
</evidence>
<dbReference type="Proteomes" id="UP001499947">
    <property type="component" value="Unassembled WGS sequence"/>
</dbReference>
<keyword evidence="3" id="KW-1185">Reference proteome</keyword>
<dbReference type="PROSITE" id="PS50995">
    <property type="entry name" value="HTH_MARR_2"/>
    <property type="match status" value="1"/>
</dbReference>
<dbReference type="SMART" id="SM00347">
    <property type="entry name" value="HTH_MARR"/>
    <property type="match status" value="1"/>
</dbReference>
<dbReference type="InterPro" id="IPR000835">
    <property type="entry name" value="HTH_MarR-typ"/>
</dbReference>
<dbReference type="InterPro" id="IPR036390">
    <property type="entry name" value="WH_DNA-bd_sf"/>
</dbReference>
<protein>
    <submittedName>
        <fullName evidence="2">MarR family transcriptional regulator</fullName>
    </submittedName>
</protein>
<dbReference type="Gene3D" id="1.10.10.10">
    <property type="entry name" value="Winged helix-like DNA-binding domain superfamily/Winged helix DNA-binding domain"/>
    <property type="match status" value="1"/>
</dbReference>
<proteinExistence type="predicted"/>
<dbReference type="PANTHER" id="PTHR33164">
    <property type="entry name" value="TRANSCRIPTIONAL REGULATOR, MARR FAMILY"/>
    <property type="match status" value="1"/>
</dbReference>
<evidence type="ECO:0000259" key="1">
    <source>
        <dbReference type="PROSITE" id="PS50995"/>
    </source>
</evidence>
<sequence length="161" mass="18307">MPVPGESEVSEPRWLTGDQLAAWRGFMKLLQRLPAALESQLQQDSKLSFIEYHVLAHLSDQPERRMRMSELAVMANTELSRLSHMIGRLERRGFVRREPDPHNGRYTQAILTEAGYAYLAETAPGHVARVLDLFVDVLDPGELRTLHRISDKVLAHIERAG</sequence>
<feature type="domain" description="HTH marR-type" evidence="1">
    <location>
        <begin position="23"/>
        <end position="155"/>
    </location>
</feature>
<name>A0ABP4VQC5_9ACTN</name>
<dbReference type="PANTHER" id="PTHR33164:SF99">
    <property type="entry name" value="MARR FAMILY REGULATORY PROTEIN"/>
    <property type="match status" value="1"/>
</dbReference>
<dbReference type="RefSeq" id="WP_211121357.1">
    <property type="nucleotide sequence ID" value="NZ_BAAALR010000146.1"/>
</dbReference>
<dbReference type="EMBL" id="BAAALR010000146">
    <property type="protein sequence ID" value="GAA1730989.1"/>
    <property type="molecule type" value="Genomic_DNA"/>
</dbReference>
<dbReference type="InterPro" id="IPR039422">
    <property type="entry name" value="MarR/SlyA-like"/>
</dbReference>
<dbReference type="InterPro" id="IPR036388">
    <property type="entry name" value="WH-like_DNA-bd_sf"/>
</dbReference>
<evidence type="ECO:0000313" key="3">
    <source>
        <dbReference type="Proteomes" id="UP001499947"/>
    </source>
</evidence>
<organism evidence="2 3">
    <name type="scientific">Streptomyces yatensis</name>
    <dbReference type="NCBI Taxonomy" id="155177"/>
    <lineage>
        <taxon>Bacteria</taxon>
        <taxon>Bacillati</taxon>
        <taxon>Actinomycetota</taxon>
        <taxon>Actinomycetes</taxon>
        <taxon>Kitasatosporales</taxon>
        <taxon>Streptomycetaceae</taxon>
        <taxon>Streptomyces</taxon>
        <taxon>Streptomyces violaceusniger group</taxon>
    </lineage>
</organism>
<reference evidence="3" key="1">
    <citation type="journal article" date="2019" name="Int. J. Syst. Evol. Microbiol.">
        <title>The Global Catalogue of Microorganisms (GCM) 10K type strain sequencing project: providing services to taxonomists for standard genome sequencing and annotation.</title>
        <authorList>
            <consortium name="The Broad Institute Genomics Platform"/>
            <consortium name="The Broad Institute Genome Sequencing Center for Infectious Disease"/>
            <person name="Wu L."/>
            <person name="Ma J."/>
        </authorList>
    </citation>
    <scope>NUCLEOTIDE SEQUENCE [LARGE SCALE GENOMIC DNA]</scope>
    <source>
        <strain evidence="3">JCM 13244</strain>
    </source>
</reference>
<accession>A0ABP4VQC5</accession>
<dbReference type="SUPFAM" id="SSF46785">
    <property type="entry name" value="Winged helix' DNA-binding domain"/>
    <property type="match status" value="1"/>
</dbReference>
<dbReference type="Pfam" id="PF01047">
    <property type="entry name" value="MarR"/>
    <property type="match status" value="1"/>
</dbReference>
<gene>
    <name evidence="2" type="ORF">GCM10009680_84890</name>
</gene>
<comment type="caution">
    <text evidence="2">The sequence shown here is derived from an EMBL/GenBank/DDBJ whole genome shotgun (WGS) entry which is preliminary data.</text>
</comment>